<evidence type="ECO:0000313" key="1">
    <source>
        <dbReference type="EMBL" id="VAW82583.1"/>
    </source>
</evidence>
<reference evidence="1" key="1">
    <citation type="submission" date="2018-06" db="EMBL/GenBank/DDBJ databases">
        <authorList>
            <person name="Zhirakovskaya E."/>
        </authorList>
    </citation>
    <scope>NUCLEOTIDE SEQUENCE</scope>
</reference>
<accession>A0A3B0Z2T3</accession>
<dbReference type="InterPro" id="IPR008930">
    <property type="entry name" value="Terpenoid_cyclase/PrenylTrfase"/>
</dbReference>
<dbReference type="AlphaFoldDB" id="A0A3B0Z2T3"/>
<protein>
    <recommendedName>
        <fullName evidence="2">Cadherin domain-containing protein</fullName>
    </recommendedName>
</protein>
<dbReference type="Gene3D" id="2.60.40.10">
    <property type="entry name" value="Immunoglobulins"/>
    <property type="match status" value="1"/>
</dbReference>
<dbReference type="Pfam" id="PF05345">
    <property type="entry name" value="He_PIG"/>
    <property type="match status" value="2"/>
</dbReference>
<name>A0A3B0Z2T3_9ZZZZ</name>
<sequence>MFSANENAAQKIEPLAGSMSPYALRYWCPKASLLKDSRSHLVVACLARHLVWVYFVLLMSVPTSTQLLAATTGQLDNARIQAIAWLLSNQQGDGSWRSGQGSEIQTTVNALMALANAGVAGPSYTRGLAWLANAEAYSVDALARQIQMMSAAGLDTTAKIAELLSLRNRQSAWGTYDRYSTSFPDTPLASSAIRTDNATYLAERGRLLKAMCQIVLAQKGDGSWSYGATSDAALLSSDSGAILSTTYNVRELASFVNLGFTTRTCAGTSYNFTTVVNAGLSWLVSQRLRADGGFSEPATKGGVGTMLETALVYNTLNALAPSDPRLVGAQDFLINNQDIDGAWQGDALATAVAATTLPAAALSDTDQDGIPNQVESVLGTNPLVFDSRVLATGNGQSVAGVNKAYGFTTNLSQSSIFDIPTLVGAALIGSAPSSWVISQGQLPDGMFINASSGFITGTPASSGTYSFVVSAVNSVTGQTDEFVLRVVVNSPPVIENPGAQASLEGTTVNFAISATDAEGNALSYVTTGLPVGLAIDAMTGIISGSLDYVSAGSYNVVISVSDRASTTTLNIPWKVVNLNRAPVAVMDIVTTTQDTPAAVSVLSNDSDADGDLLIVTSASQPVNGAVSVRTGGTFVYTPATGYVGTDSFTYKISDGAGGVANGVVLVTVVSPPVVAGGDINIGAILMIVQQIILGGTP</sequence>
<dbReference type="EMBL" id="UOFK01000325">
    <property type="protein sequence ID" value="VAW82583.1"/>
    <property type="molecule type" value="Genomic_DNA"/>
</dbReference>
<dbReference type="Pfam" id="PF17963">
    <property type="entry name" value="Big_9"/>
    <property type="match status" value="1"/>
</dbReference>
<dbReference type="InterPro" id="IPR013783">
    <property type="entry name" value="Ig-like_fold"/>
</dbReference>
<dbReference type="InterPro" id="IPR015919">
    <property type="entry name" value="Cadherin-like_sf"/>
</dbReference>
<dbReference type="SUPFAM" id="SSF49313">
    <property type="entry name" value="Cadherin-like"/>
    <property type="match status" value="2"/>
</dbReference>
<dbReference type="SUPFAM" id="SSF48239">
    <property type="entry name" value="Terpenoid cyclases/Protein prenyltransferases"/>
    <property type="match status" value="1"/>
</dbReference>
<dbReference type="Gene3D" id="1.50.10.20">
    <property type="match status" value="2"/>
</dbReference>
<organism evidence="1">
    <name type="scientific">hydrothermal vent metagenome</name>
    <dbReference type="NCBI Taxonomy" id="652676"/>
    <lineage>
        <taxon>unclassified sequences</taxon>
        <taxon>metagenomes</taxon>
        <taxon>ecological metagenomes</taxon>
    </lineage>
</organism>
<dbReference type="GO" id="GO:0005509">
    <property type="term" value="F:calcium ion binding"/>
    <property type="evidence" value="ECO:0007669"/>
    <property type="project" value="InterPro"/>
</dbReference>
<dbReference type="Gene3D" id="2.60.40.2810">
    <property type="match status" value="1"/>
</dbReference>
<evidence type="ECO:0008006" key="2">
    <source>
        <dbReference type="Google" id="ProtNLM"/>
    </source>
</evidence>
<dbReference type="GO" id="GO:0016020">
    <property type="term" value="C:membrane"/>
    <property type="evidence" value="ECO:0007669"/>
    <property type="project" value="InterPro"/>
</dbReference>
<proteinExistence type="predicted"/>
<gene>
    <name evidence="1" type="ORF">MNBD_GAMMA13-284</name>
</gene>